<feature type="transmembrane region" description="Helical" evidence="11">
    <location>
        <begin position="48"/>
        <end position="68"/>
    </location>
</feature>
<evidence type="ECO:0000256" key="8">
    <source>
        <dbReference type="ARBA" id="ARBA00022991"/>
    </source>
</evidence>
<dbReference type="SUPFAM" id="SSF81321">
    <property type="entry name" value="Family A G protein-coupled receptor-like"/>
    <property type="match status" value="1"/>
</dbReference>
<evidence type="ECO:0000256" key="4">
    <source>
        <dbReference type="ARBA" id="ARBA00022606"/>
    </source>
</evidence>
<keyword evidence="9 11" id="KW-0472">Membrane</keyword>
<dbReference type="PATRIC" id="fig|360411.5.peg.2025"/>
<keyword evidence="5 11" id="KW-0812">Transmembrane</keyword>
<reference evidence="12 13" key="1">
    <citation type="submission" date="2015-07" db="EMBL/GenBank/DDBJ databases">
        <title>Draft genome of Bellilinea caldifistulae DSM 17877.</title>
        <authorList>
            <person name="Hemp J."/>
            <person name="Ward L.M."/>
            <person name="Pace L.A."/>
            <person name="Fischer W.W."/>
        </authorList>
    </citation>
    <scope>NUCLEOTIDE SEQUENCE [LARGE SCALE GENOMIC DNA]</scope>
    <source>
        <strain evidence="12 13">GOMI-1</strain>
    </source>
</reference>
<proteinExistence type="inferred from homology"/>
<accession>A0A0P6XBM7</accession>
<dbReference type="PRINTS" id="PR00251">
    <property type="entry name" value="BACTRLOPSIN"/>
</dbReference>
<evidence type="ECO:0000256" key="10">
    <source>
        <dbReference type="ARBA" id="ARBA00023170"/>
    </source>
</evidence>
<keyword evidence="8" id="KW-0157">Chromophore</keyword>
<keyword evidence="4" id="KW-0716">Sensory transduction</keyword>
<dbReference type="GO" id="GO:0007602">
    <property type="term" value="P:phototransduction"/>
    <property type="evidence" value="ECO:0007669"/>
    <property type="project" value="UniProtKB-KW"/>
</dbReference>
<feature type="transmembrane region" description="Helical" evidence="11">
    <location>
        <begin position="16"/>
        <end position="36"/>
    </location>
</feature>
<dbReference type="EMBL" id="LGHJ01000025">
    <property type="protein sequence ID" value="KPL72137.1"/>
    <property type="molecule type" value="Genomic_DNA"/>
</dbReference>
<sequence length="269" mass="30045">MNIENMLTYDPVQWQLVAHILILGFASMAAGFVYFMTTMREVAPRYRIASVLGGIVMVSAFLLLFAQWQSWQTTFTFQNGEFVRSEGVFSNGFRYLNWLIDVPMLLLQLVVILGLGAATSRRLGIIFVGSGVAMILLGYVGQFYEVTNLTALWAWGGISTVFYIILLYYVWVEIGRALPRMPASAAATMKSIRWLFLIAWTIYPLAYIMPAILPTADGVVLRQAIYTVADITSKVIYGVLVTKVAMDLSKAEGWITTSAEKEVEMVSIN</sequence>
<dbReference type="PANTHER" id="PTHR28286:SF2">
    <property type="entry name" value="BACTERIORHODOPSIN _OPSIN, NOPA (EUROFUNG)"/>
    <property type="match status" value="1"/>
</dbReference>
<keyword evidence="3" id="KW-0600">Photoreceptor protein</keyword>
<evidence type="ECO:0000256" key="1">
    <source>
        <dbReference type="ARBA" id="ARBA00004141"/>
    </source>
</evidence>
<evidence type="ECO:0000256" key="3">
    <source>
        <dbReference type="ARBA" id="ARBA00022543"/>
    </source>
</evidence>
<evidence type="ECO:0000256" key="2">
    <source>
        <dbReference type="ARBA" id="ARBA00008130"/>
    </source>
</evidence>
<dbReference type="PANTHER" id="PTHR28286">
    <property type="match status" value="1"/>
</dbReference>
<dbReference type="InterPro" id="IPR001425">
    <property type="entry name" value="Arc/bac/fun_rhodopsins"/>
</dbReference>
<keyword evidence="10" id="KW-0675">Receptor</keyword>
<dbReference type="SMART" id="SM01021">
    <property type="entry name" value="Bac_rhodopsin"/>
    <property type="match status" value="1"/>
</dbReference>
<feature type="transmembrane region" description="Helical" evidence="11">
    <location>
        <begin position="152"/>
        <end position="171"/>
    </location>
</feature>
<evidence type="ECO:0000256" key="9">
    <source>
        <dbReference type="ARBA" id="ARBA00023136"/>
    </source>
</evidence>
<comment type="subcellular location">
    <subcellularLocation>
        <location evidence="1">Membrane</location>
        <topology evidence="1">Multi-pass membrane protein</topology>
    </subcellularLocation>
</comment>
<keyword evidence="6" id="KW-0681">Retinal protein</keyword>
<dbReference type="Pfam" id="PF01036">
    <property type="entry name" value="Bac_rhodopsin"/>
    <property type="match status" value="1"/>
</dbReference>
<evidence type="ECO:0000256" key="6">
    <source>
        <dbReference type="ARBA" id="ARBA00022925"/>
    </source>
</evidence>
<evidence type="ECO:0000256" key="11">
    <source>
        <dbReference type="SAM" id="Phobius"/>
    </source>
</evidence>
<dbReference type="GO" id="GO:0016020">
    <property type="term" value="C:membrane"/>
    <property type="evidence" value="ECO:0007669"/>
    <property type="project" value="UniProtKB-SubCell"/>
</dbReference>
<evidence type="ECO:0008006" key="14">
    <source>
        <dbReference type="Google" id="ProtNLM"/>
    </source>
</evidence>
<gene>
    <name evidence="12" type="ORF">AC812_16280</name>
</gene>
<dbReference type="STRING" id="360411.AC812_16280"/>
<feature type="transmembrane region" description="Helical" evidence="11">
    <location>
        <begin position="192"/>
        <end position="213"/>
    </location>
</feature>
<dbReference type="RefSeq" id="WP_061913042.1">
    <property type="nucleotide sequence ID" value="NZ_DF967971.1"/>
</dbReference>
<evidence type="ECO:0000313" key="13">
    <source>
        <dbReference type="Proteomes" id="UP000050514"/>
    </source>
</evidence>
<feature type="transmembrane region" description="Helical" evidence="11">
    <location>
        <begin position="95"/>
        <end position="116"/>
    </location>
</feature>
<name>A0A0P6XBM7_9CHLR</name>
<evidence type="ECO:0000313" key="12">
    <source>
        <dbReference type="EMBL" id="KPL72137.1"/>
    </source>
</evidence>
<comment type="similarity">
    <text evidence="2">Belongs to the archaeal/bacterial/fungal opsin family.</text>
</comment>
<evidence type="ECO:0000256" key="7">
    <source>
        <dbReference type="ARBA" id="ARBA00022989"/>
    </source>
</evidence>
<dbReference type="GO" id="GO:0009881">
    <property type="term" value="F:photoreceptor activity"/>
    <property type="evidence" value="ECO:0007669"/>
    <property type="project" value="UniProtKB-KW"/>
</dbReference>
<comment type="caution">
    <text evidence="12">The sequence shown here is derived from an EMBL/GenBank/DDBJ whole genome shotgun (WGS) entry which is preliminary data.</text>
</comment>
<protein>
    <recommendedName>
        <fullName evidence="14">Rhodopsin</fullName>
    </recommendedName>
</protein>
<evidence type="ECO:0000256" key="5">
    <source>
        <dbReference type="ARBA" id="ARBA00022692"/>
    </source>
</evidence>
<dbReference type="AlphaFoldDB" id="A0A0P6XBM7"/>
<keyword evidence="7 11" id="KW-1133">Transmembrane helix</keyword>
<organism evidence="12 13">
    <name type="scientific">Bellilinea caldifistulae</name>
    <dbReference type="NCBI Taxonomy" id="360411"/>
    <lineage>
        <taxon>Bacteria</taxon>
        <taxon>Bacillati</taxon>
        <taxon>Chloroflexota</taxon>
        <taxon>Anaerolineae</taxon>
        <taxon>Anaerolineales</taxon>
        <taxon>Anaerolineaceae</taxon>
        <taxon>Bellilinea</taxon>
    </lineage>
</organism>
<dbReference type="Gene3D" id="1.20.1070.10">
    <property type="entry name" value="Rhodopsin 7-helix transmembrane proteins"/>
    <property type="match status" value="1"/>
</dbReference>
<dbReference type="Proteomes" id="UP000050514">
    <property type="component" value="Unassembled WGS sequence"/>
</dbReference>
<keyword evidence="13" id="KW-1185">Reference proteome</keyword>
<dbReference type="OrthoDB" id="30586at2"/>
<feature type="transmembrane region" description="Helical" evidence="11">
    <location>
        <begin position="123"/>
        <end position="140"/>
    </location>
</feature>